<sequence length="236" mass="24945">MVDAPKRTQAPRPASGAGSLRVGRLTKPHGLKGGVKLELFTDNPELRFVPGAVFHLQVPQDSPWFERTITMRELRWFNDAPVGFFDELPDRTAVESIVRAILWIDESAVAEGAEENAWYDHQLVGLAVQRDGVTVGTVVEVQHLPAQDLLAVKTEGGIVLVPFVEAIVPSVDPEAGVVVVTPPTGLFEEGPDSGDAEPDSGSESGPEAEPDSGSEVGSESGPEAEPAPGNAEGDPA</sequence>
<evidence type="ECO:0000313" key="10">
    <source>
        <dbReference type="Proteomes" id="UP000608530"/>
    </source>
</evidence>
<dbReference type="PANTHER" id="PTHR33692">
    <property type="entry name" value="RIBOSOME MATURATION FACTOR RIMM"/>
    <property type="match status" value="1"/>
</dbReference>
<feature type="region of interest" description="Disordered" evidence="6">
    <location>
        <begin position="182"/>
        <end position="236"/>
    </location>
</feature>
<dbReference type="EMBL" id="JAEHOH010000005">
    <property type="protein sequence ID" value="MBK0418222.1"/>
    <property type="molecule type" value="Genomic_DNA"/>
</dbReference>
<evidence type="ECO:0000313" key="9">
    <source>
        <dbReference type="EMBL" id="MBK0418222.1"/>
    </source>
</evidence>
<dbReference type="Gene3D" id="2.40.30.60">
    <property type="entry name" value="RimM"/>
    <property type="match status" value="1"/>
</dbReference>
<comment type="subcellular location">
    <subcellularLocation>
        <location evidence="5">Cytoplasm</location>
    </subcellularLocation>
</comment>
<dbReference type="InterPro" id="IPR036976">
    <property type="entry name" value="RimM_N_sf"/>
</dbReference>
<keyword evidence="2 5" id="KW-0690">Ribosome biogenesis</keyword>
<feature type="domain" description="Ribosome maturation factor RimM PRC barrel" evidence="8">
    <location>
        <begin position="121"/>
        <end position="186"/>
    </location>
</feature>
<protein>
    <recommendedName>
        <fullName evidence="5">Ribosome maturation factor RimM</fullName>
    </recommendedName>
</protein>
<dbReference type="Gene3D" id="2.30.30.240">
    <property type="entry name" value="PRC-barrel domain"/>
    <property type="match status" value="1"/>
</dbReference>
<dbReference type="GO" id="GO:0005737">
    <property type="term" value="C:cytoplasm"/>
    <property type="evidence" value="ECO:0007669"/>
    <property type="project" value="UniProtKB-SubCell"/>
</dbReference>
<evidence type="ECO:0000256" key="3">
    <source>
        <dbReference type="ARBA" id="ARBA00022552"/>
    </source>
</evidence>
<keyword evidence="10" id="KW-1185">Reference proteome</keyword>
<evidence type="ECO:0000259" key="8">
    <source>
        <dbReference type="Pfam" id="PF24986"/>
    </source>
</evidence>
<dbReference type="NCBIfam" id="TIGR02273">
    <property type="entry name" value="16S_RimM"/>
    <property type="match status" value="1"/>
</dbReference>
<reference evidence="9" key="1">
    <citation type="submission" date="2020-12" db="EMBL/GenBank/DDBJ databases">
        <title>Leucobacter sp. CAS1, isolated from Chromium sludge.</title>
        <authorList>
            <person name="Xu Z."/>
        </authorList>
    </citation>
    <scope>NUCLEOTIDE SEQUENCE</scope>
    <source>
        <strain evidence="9">CSA1</strain>
    </source>
</reference>
<evidence type="ECO:0000256" key="1">
    <source>
        <dbReference type="ARBA" id="ARBA00022490"/>
    </source>
</evidence>
<dbReference type="GO" id="GO:0043022">
    <property type="term" value="F:ribosome binding"/>
    <property type="evidence" value="ECO:0007669"/>
    <property type="project" value="InterPro"/>
</dbReference>
<comment type="domain">
    <text evidence="5">The PRC barrel domain binds ribosomal protein uS19.</text>
</comment>
<comment type="function">
    <text evidence="5">An accessory protein needed during the final step in the assembly of 30S ribosomal subunit, possibly for assembly of the head region. Essential for efficient processing of 16S rRNA. May be needed both before and after RbfA during the maturation of 16S rRNA. It has affinity for free ribosomal 30S subunits but not for 70S ribosomes.</text>
</comment>
<accession>A0A934Q800</accession>
<feature type="compositionally biased region" description="Acidic residues" evidence="6">
    <location>
        <begin position="189"/>
        <end position="212"/>
    </location>
</feature>
<gene>
    <name evidence="5 9" type="primary">rimM</name>
    <name evidence="9" type="ORF">JD276_04155</name>
</gene>
<dbReference type="HAMAP" id="MF_00014">
    <property type="entry name" value="Ribosome_mat_RimM"/>
    <property type="match status" value="1"/>
</dbReference>
<feature type="compositionally biased region" description="Low complexity" evidence="6">
    <location>
        <begin position="213"/>
        <end position="226"/>
    </location>
</feature>
<dbReference type="RefSeq" id="WP_200114172.1">
    <property type="nucleotide sequence ID" value="NZ_JAEHOH010000005.1"/>
</dbReference>
<dbReference type="InterPro" id="IPR009000">
    <property type="entry name" value="Transl_B-barrel_sf"/>
</dbReference>
<dbReference type="Pfam" id="PF01782">
    <property type="entry name" value="RimM"/>
    <property type="match status" value="1"/>
</dbReference>
<evidence type="ECO:0000259" key="7">
    <source>
        <dbReference type="Pfam" id="PF01782"/>
    </source>
</evidence>
<comment type="subunit">
    <text evidence="5">Binds ribosomal protein uS19.</text>
</comment>
<name>A0A934Q800_9MICO</name>
<dbReference type="InterPro" id="IPR002676">
    <property type="entry name" value="RimM_N"/>
</dbReference>
<evidence type="ECO:0000256" key="5">
    <source>
        <dbReference type="HAMAP-Rule" id="MF_00014"/>
    </source>
</evidence>
<dbReference type="InterPro" id="IPR056792">
    <property type="entry name" value="PRC_RimM"/>
</dbReference>
<evidence type="ECO:0000256" key="4">
    <source>
        <dbReference type="ARBA" id="ARBA00023186"/>
    </source>
</evidence>
<dbReference type="SUPFAM" id="SSF50346">
    <property type="entry name" value="PRC-barrel domain"/>
    <property type="match status" value="1"/>
</dbReference>
<dbReference type="Pfam" id="PF24986">
    <property type="entry name" value="PRC_RimM"/>
    <property type="match status" value="1"/>
</dbReference>
<comment type="similarity">
    <text evidence="5">Belongs to the RimM family.</text>
</comment>
<dbReference type="GO" id="GO:0042274">
    <property type="term" value="P:ribosomal small subunit biogenesis"/>
    <property type="evidence" value="ECO:0007669"/>
    <property type="project" value="UniProtKB-UniRule"/>
</dbReference>
<keyword evidence="4 5" id="KW-0143">Chaperone</keyword>
<comment type="caution">
    <text evidence="9">The sequence shown here is derived from an EMBL/GenBank/DDBJ whole genome shotgun (WGS) entry which is preliminary data.</text>
</comment>
<keyword evidence="3 5" id="KW-0698">rRNA processing</keyword>
<dbReference type="GO" id="GO:0005840">
    <property type="term" value="C:ribosome"/>
    <property type="evidence" value="ECO:0007669"/>
    <property type="project" value="InterPro"/>
</dbReference>
<evidence type="ECO:0000256" key="6">
    <source>
        <dbReference type="SAM" id="MobiDB-lite"/>
    </source>
</evidence>
<dbReference type="SUPFAM" id="SSF50447">
    <property type="entry name" value="Translation proteins"/>
    <property type="match status" value="1"/>
</dbReference>
<dbReference type="Proteomes" id="UP000608530">
    <property type="component" value="Unassembled WGS sequence"/>
</dbReference>
<proteinExistence type="inferred from homology"/>
<feature type="domain" description="RimM N-terminal" evidence="7">
    <location>
        <begin position="22"/>
        <end position="107"/>
    </location>
</feature>
<dbReference type="GO" id="GO:0006364">
    <property type="term" value="P:rRNA processing"/>
    <property type="evidence" value="ECO:0007669"/>
    <property type="project" value="UniProtKB-UniRule"/>
</dbReference>
<dbReference type="InterPro" id="IPR011033">
    <property type="entry name" value="PRC_barrel-like_sf"/>
</dbReference>
<evidence type="ECO:0000256" key="2">
    <source>
        <dbReference type="ARBA" id="ARBA00022517"/>
    </source>
</evidence>
<feature type="region of interest" description="Disordered" evidence="6">
    <location>
        <begin position="1"/>
        <end position="25"/>
    </location>
</feature>
<dbReference type="InterPro" id="IPR011961">
    <property type="entry name" value="RimM"/>
</dbReference>
<dbReference type="AlphaFoldDB" id="A0A934Q800"/>
<keyword evidence="1 5" id="KW-0963">Cytoplasm</keyword>
<dbReference type="PANTHER" id="PTHR33692:SF1">
    <property type="entry name" value="RIBOSOME MATURATION FACTOR RIMM"/>
    <property type="match status" value="1"/>
</dbReference>
<organism evidence="9 10">
    <name type="scientific">Leucobacter chromiisoli</name>
    <dbReference type="NCBI Taxonomy" id="2796471"/>
    <lineage>
        <taxon>Bacteria</taxon>
        <taxon>Bacillati</taxon>
        <taxon>Actinomycetota</taxon>
        <taxon>Actinomycetes</taxon>
        <taxon>Micrococcales</taxon>
        <taxon>Microbacteriaceae</taxon>
        <taxon>Leucobacter</taxon>
    </lineage>
</organism>